<dbReference type="SMART" id="SM01382">
    <property type="entry name" value="Ribosomal_L2_C"/>
    <property type="match status" value="1"/>
</dbReference>
<comment type="similarity">
    <text evidence="1">Belongs to the universal ribosomal protein uL2 family.</text>
</comment>
<dbReference type="Gene3D" id="4.10.950.10">
    <property type="entry name" value="Ribosomal protein L2, domain 3"/>
    <property type="match status" value="1"/>
</dbReference>
<organism evidence="5">
    <name type="scientific">Solanum lycopersicum</name>
    <name type="common">Tomato</name>
    <name type="synonym">Lycopersicon esculentum</name>
    <dbReference type="NCBI Taxonomy" id="4081"/>
    <lineage>
        <taxon>Eukaryota</taxon>
        <taxon>Viridiplantae</taxon>
        <taxon>Streptophyta</taxon>
        <taxon>Embryophyta</taxon>
        <taxon>Tracheophyta</taxon>
        <taxon>Spermatophyta</taxon>
        <taxon>Magnoliopsida</taxon>
        <taxon>eudicotyledons</taxon>
        <taxon>Gunneridae</taxon>
        <taxon>Pentapetalae</taxon>
        <taxon>asterids</taxon>
        <taxon>lamiids</taxon>
        <taxon>Solanales</taxon>
        <taxon>Solanaceae</taxon>
        <taxon>Solanoideae</taxon>
        <taxon>Solaneae</taxon>
        <taxon>Solanum</taxon>
        <taxon>Solanum subgen. Lycopersicon</taxon>
    </lineage>
</organism>
<dbReference type="InParanoid" id="A0A3Q7EX22"/>
<evidence type="ECO:0000256" key="3">
    <source>
        <dbReference type="ARBA" id="ARBA00023274"/>
    </source>
</evidence>
<feature type="domain" description="Large ribosomal subunit protein uL2 C-terminal" evidence="4">
    <location>
        <begin position="54"/>
        <end position="157"/>
    </location>
</feature>
<dbReference type="InterPro" id="IPR002171">
    <property type="entry name" value="Ribosomal_uL2"/>
</dbReference>
<dbReference type="SUPFAM" id="SSF50104">
    <property type="entry name" value="Translation proteins SH3-like domain"/>
    <property type="match status" value="1"/>
</dbReference>
<dbReference type="InterPro" id="IPR022666">
    <property type="entry name" value="Ribosomal_uL2_RNA-bd_dom"/>
</dbReference>
<dbReference type="GO" id="GO:0005762">
    <property type="term" value="C:mitochondrial large ribosomal subunit"/>
    <property type="evidence" value="ECO:0000318"/>
    <property type="project" value="GO_Central"/>
</dbReference>
<reference evidence="5" key="2">
    <citation type="submission" date="2019-01" db="UniProtKB">
        <authorList>
            <consortium name="EnsemblPlants"/>
        </authorList>
    </citation>
    <scope>IDENTIFICATION</scope>
    <source>
        <strain evidence="5">cv. Heinz 1706</strain>
    </source>
</reference>
<keyword evidence="2" id="KW-0689">Ribosomal protein</keyword>
<evidence type="ECO:0000256" key="2">
    <source>
        <dbReference type="ARBA" id="ARBA00022980"/>
    </source>
</evidence>
<name>A0A3Q7EX22_SOLLC</name>
<protein>
    <recommendedName>
        <fullName evidence="4">Large ribosomal subunit protein uL2 C-terminal domain-containing protein</fullName>
    </recommendedName>
</protein>
<accession>A0A3Q7EX22</accession>
<dbReference type="SUPFAM" id="SSF50249">
    <property type="entry name" value="Nucleic acid-binding proteins"/>
    <property type="match status" value="1"/>
</dbReference>
<dbReference type="InterPro" id="IPR022669">
    <property type="entry name" value="Ribosomal_uL2_C"/>
</dbReference>
<dbReference type="Gene3D" id="2.40.50.140">
    <property type="entry name" value="Nucleic acid-binding proteins"/>
    <property type="match status" value="1"/>
</dbReference>
<evidence type="ECO:0000259" key="4">
    <source>
        <dbReference type="SMART" id="SM01382"/>
    </source>
</evidence>
<dbReference type="EnsemblPlants" id="Solyc02g011985.1.1">
    <property type="protein sequence ID" value="Solyc02g011985.1.1"/>
    <property type="gene ID" value="Solyc02g011985.1"/>
</dbReference>
<dbReference type="AlphaFoldDB" id="A0A3Q7EX22"/>
<dbReference type="STRING" id="4081.A0A3Q7EX22"/>
<dbReference type="GO" id="GO:0032543">
    <property type="term" value="P:mitochondrial translation"/>
    <property type="evidence" value="ECO:0000318"/>
    <property type="project" value="GO_Central"/>
</dbReference>
<evidence type="ECO:0000256" key="1">
    <source>
        <dbReference type="ARBA" id="ARBA00005636"/>
    </source>
</evidence>
<dbReference type="GO" id="GO:0003735">
    <property type="term" value="F:structural constituent of ribosome"/>
    <property type="evidence" value="ECO:0000318"/>
    <property type="project" value="GO_Central"/>
</dbReference>
<dbReference type="PANTHER" id="PTHR13691:SF5">
    <property type="entry name" value="LARGE RIBOSOMAL SUBUNIT PROTEIN UL2M"/>
    <property type="match status" value="1"/>
</dbReference>
<dbReference type="InterPro" id="IPR014726">
    <property type="entry name" value="Ribosomal_uL2_dom3"/>
</dbReference>
<dbReference type="GO" id="GO:0003723">
    <property type="term" value="F:RNA binding"/>
    <property type="evidence" value="ECO:0000318"/>
    <property type="project" value="GO_Central"/>
</dbReference>
<dbReference type="InterPro" id="IPR008991">
    <property type="entry name" value="Translation_prot_SH3-like_sf"/>
</dbReference>
<dbReference type="InterPro" id="IPR012340">
    <property type="entry name" value="NA-bd_OB-fold"/>
</dbReference>
<evidence type="ECO:0000313" key="6">
    <source>
        <dbReference type="Proteomes" id="UP000004994"/>
    </source>
</evidence>
<evidence type="ECO:0000313" key="5">
    <source>
        <dbReference type="EnsemblPlants" id="Solyc02g011985.1.1"/>
    </source>
</evidence>
<dbReference type="Gramene" id="Solyc02g011985.1.1">
    <property type="protein sequence ID" value="Solyc02g011985.1.1"/>
    <property type="gene ID" value="Solyc02g011985.1"/>
</dbReference>
<reference evidence="5" key="1">
    <citation type="journal article" date="2012" name="Nature">
        <title>The tomato genome sequence provides insights into fleshy fruit evolution.</title>
        <authorList>
            <consortium name="Tomato Genome Consortium"/>
        </authorList>
    </citation>
    <scope>NUCLEOTIDE SEQUENCE [LARGE SCALE GENOMIC DNA]</scope>
    <source>
        <strain evidence="5">cv. Heinz 1706</strain>
    </source>
</reference>
<dbReference type="Pfam" id="PF00181">
    <property type="entry name" value="Ribosomal_L2_N"/>
    <property type="match status" value="1"/>
</dbReference>
<proteinExistence type="inferred from homology"/>
<sequence length="167" mass="18415">MQKEFFTAMHRGDIDGRIVTIEYDPNQNAFISLIHYKDGAIIGDTIVSCTQVPIKIRNVVPLSAGSGCCRETDSKRGEMGKIKITYWVGPFDIKKQLSNSQTSGECLGELENFGAISKCWLGKRPVVRGVVMNPTIPMGGGDGRALICRNHNPLGLSSTWKMKLKKE</sequence>
<dbReference type="PANTHER" id="PTHR13691">
    <property type="entry name" value="RIBOSOMAL PROTEIN L2"/>
    <property type="match status" value="1"/>
</dbReference>
<keyword evidence="6" id="KW-1185">Reference proteome</keyword>
<dbReference type="Proteomes" id="UP000004994">
    <property type="component" value="Chromosome 2"/>
</dbReference>
<keyword evidence="3" id="KW-0687">Ribonucleoprotein</keyword>